<comment type="caution">
    <text evidence="9">The sequence shown here is derived from an EMBL/GenBank/DDBJ whole genome shotgun (WGS) entry which is preliminary data.</text>
</comment>
<feature type="transmembrane region" description="Helical" evidence="8">
    <location>
        <begin position="290"/>
        <end position="311"/>
    </location>
</feature>
<comment type="subcellular location">
    <subcellularLocation>
        <location evidence="1">Cell membrane</location>
        <topology evidence="1">Multi-pass membrane protein</topology>
    </subcellularLocation>
</comment>
<name>A0ABV3PR37_9HYPH</name>
<evidence type="ECO:0000256" key="2">
    <source>
        <dbReference type="ARBA" id="ARBA00007935"/>
    </source>
</evidence>
<dbReference type="PANTHER" id="PTHR30472">
    <property type="entry name" value="FERRIC ENTEROBACTIN TRANSPORT SYSTEM PERMEASE PROTEIN"/>
    <property type="match status" value="1"/>
</dbReference>
<gene>
    <name evidence="9" type="ORF">ABXS05_20550</name>
</gene>
<evidence type="ECO:0000256" key="6">
    <source>
        <dbReference type="ARBA" id="ARBA00022989"/>
    </source>
</evidence>
<accession>A0ABV3PR37</accession>
<evidence type="ECO:0000256" key="1">
    <source>
        <dbReference type="ARBA" id="ARBA00004651"/>
    </source>
</evidence>
<keyword evidence="5 8" id="KW-0812">Transmembrane</keyword>
<dbReference type="CDD" id="cd06550">
    <property type="entry name" value="TM_ABC_iron-siderophores_like"/>
    <property type="match status" value="1"/>
</dbReference>
<evidence type="ECO:0000256" key="4">
    <source>
        <dbReference type="ARBA" id="ARBA00022475"/>
    </source>
</evidence>
<feature type="transmembrane region" description="Helical" evidence="8">
    <location>
        <begin position="128"/>
        <end position="149"/>
    </location>
</feature>
<feature type="transmembrane region" description="Helical" evidence="8">
    <location>
        <begin position="317"/>
        <end position="334"/>
    </location>
</feature>
<organism evidence="9 10">
    <name type="scientific">Labrys neptuniae</name>
    <dbReference type="NCBI Taxonomy" id="376174"/>
    <lineage>
        <taxon>Bacteria</taxon>
        <taxon>Pseudomonadati</taxon>
        <taxon>Pseudomonadota</taxon>
        <taxon>Alphaproteobacteria</taxon>
        <taxon>Hyphomicrobiales</taxon>
        <taxon>Xanthobacteraceae</taxon>
        <taxon>Labrys</taxon>
    </lineage>
</organism>
<feature type="transmembrane region" description="Helical" evidence="8">
    <location>
        <begin position="104"/>
        <end position="122"/>
    </location>
</feature>
<comment type="similarity">
    <text evidence="2">Belongs to the binding-protein-dependent transport system permease family. FecCD subfamily.</text>
</comment>
<dbReference type="Proteomes" id="UP001555786">
    <property type="component" value="Unassembled WGS sequence"/>
</dbReference>
<evidence type="ECO:0000313" key="9">
    <source>
        <dbReference type="EMBL" id="MEW9307956.1"/>
    </source>
</evidence>
<feature type="transmembrane region" description="Helical" evidence="8">
    <location>
        <begin position="20"/>
        <end position="42"/>
    </location>
</feature>
<feature type="transmembrane region" description="Helical" evidence="8">
    <location>
        <begin position="201"/>
        <end position="222"/>
    </location>
</feature>
<sequence length="346" mass="35256">MRGIAARQAAGTAGGHLSAVALAGLFLLIAILVGFGGLLVGAKPMRLDTALNAIFAPTANIDSTIVWTLRLPRSIAAFLAGGGLGLSGYLLQSFSRNPLASPDLTGVTAGAVASIVGCFVFLPWLSSIYYAPIGLVGGLGAAATTFWIARGGRTSPLHLALGGVTVALFLGGLTTYMLLLGGPQSPAVLFWLSGGLQGRSWSHVVFMLPWIGASLIGALLGHRIVALLSLSDQAAAGMGLNLALWKPVLLVLATLPVAGITPVAGPIAFIGLAVPHIVRLLRPSGPATAIMLNVAAGGMLLVAADVLARSLAAPREIPVGIITALIGGPYFVYLTQRPNFGAGRER</sequence>
<keyword evidence="10" id="KW-1185">Reference proteome</keyword>
<dbReference type="Gene3D" id="1.10.3470.10">
    <property type="entry name" value="ABC transporter involved in vitamin B12 uptake, BtuC"/>
    <property type="match status" value="1"/>
</dbReference>
<proteinExistence type="inferred from homology"/>
<feature type="transmembrane region" description="Helical" evidence="8">
    <location>
        <begin position="75"/>
        <end position="92"/>
    </location>
</feature>
<evidence type="ECO:0000256" key="7">
    <source>
        <dbReference type="ARBA" id="ARBA00023136"/>
    </source>
</evidence>
<evidence type="ECO:0000256" key="3">
    <source>
        <dbReference type="ARBA" id="ARBA00022448"/>
    </source>
</evidence>
<dbReference type="Pfam" id="PF01032">
    <property type="entry name" value="FecCD"/>
    <property type="match status" value="1"/>
</dbReference>
<feature type="transmembrane region" description="Helical" evidence="8">
    <location>
        <begin position="259"/>
        <end position="278"/>
    </location>
</feature>
<dbReference type="EMBL" id="JBFNQD010000007">
    <property type="protein sequence ID" value="MEW9307956.1"/>
    <property type="molecule type" value="Genomic_DNA"/>
</dbReference>
<dbReference type="RefSeq" id="WP_367625222.1">
    <property type="nucleotide sequence ID" value="NZ_JBFNQD010000007.1"/>
</dbReference>
<keyword evidence="3" id="KW-0813">Transport</keyword>
<feature type="transmembrane region" description="Helical" evidence="8">
    <location>
        <begin position="161"/>
        <end position="181"/>
    </location>
</feature>
<dbReference type="InterPro" id="IPR000522">
    <property type="entry name" value="ABC_transptr_permease_BtuC"/>
</dbReference>
<dbReference type="PANTHER" id="PTHR30472:SF25">
    <property type="entry name" value="ABC TRANSPORTER PERMEASE PROTEIN MJ0876-RELATED"/>
    <property type="match status" value="1"/>
</dbReference>
<keyword evidence="7 8" id="KW-0472">Membrane</keyword>
<keyword evidence="4" id="KW-1003">Cell membrane</keyword>
<dbReference type="SUPFAM" id="SSF81345">
    <property type="entry name" value="ABC transporter involved in vitamin B12 uptake, BtuC"/>
    <property type="match status" value="1"/>
</dbReference>
<keyword evidence="6 8" id="KW-1133">Transmembrane helix</keyword>
<reference evidence="9 10" key="1">
    <citation type="submission" date="2024-07" db="EMBL/GenBank/DDBJ databases">
        <title>Description of Labrys sedimenti sp. nov., isolated from a diclofenac-degrading enrichment culture.</title>
        <authorList>
            <person name="Tancsics A."/>
            <person name="Csepanyi A."/>
        </authorList>
    </citation>
    <scope>NUCLEOTIDE SEQUENCE [LARGE SCALE GENOMIC DNA]</scope>
    <source>
        <strain evidence="9 10">LMG 23578</strain>
    </source>
</reference>
<dbReference type="InterPro" id="IPR037294">
    <property type="entry name" value="ABC_BtuC-like"/>
</dbReference>
<evidence type="ECO:0000313" key="10">
    <source>
        <dbReference type="Proteomes" id="UP001555786"/>
    </source>
</evidence>
<protein>
    <submittedName>
        <fullName evidence="9">Iron ABC transporter permease</fullName>
    </submittedName>
</protein>
<evidence type="ECO:0000256" key="8">
    <source>
        <dbReference type="SAM" id="Phobius"/>
    </source>
</evidence>
<evidence type="ECO:0000256" key="5">
    <source>
        <dbReference type="ARBA" id="ARBA00022692"/>
    </source>
</evidence>